<dbReference type="EMBL" id="CACRUT010000015">
    <property type="protein sequence ID" value="VYU30917.1"/>
    <property type="molecule type" value="Genomic_DNA"/>
</dbReference>
<sequence>MEDKELYYIVACRFNNRIKYSLTHEHVWVEVLNGLEISETMYQANGRDKPRRIVMVRQEIEKRPQAVGKPVRQMELFENENNFGKYRYNCYVTNLRLSTKIVYDSFHGRADSENIIKELKYDFSINDFVTDNFWATEACGNFIVMAYNFMSLFRYVLVNSDKKQFLKTIRYELISTPAYWGKTKTSIFLI</sequence>
<protein>
    <recommendedName>
        <fullName evidence="1">Transposase DDE domain-containing protein</fullName>
    </recommendedName>
</protein>
<feature type="domain" description="Transposase DDE" evidence="1">
    <location>
        <begin position="2"/>
        <end position="188"/>
    </location>
</feature>
<evidence type="ECO:0000313" key="2">
    <source>
        <dbReference type="EMBL" id="VYU30917.1"/>
    </source>
</evidence>
<accession>A0A6N3DZM7</accession>
<dbReference type="InterPro" id="IPR025668">
    <property type="entry name" value="Tnp_DDE_dom"/>
</dbReference>
<dbReference type="AlphaFoldDB" id="A0A6N3DZM7"/>
<reference evidence="2" key="1">
    <citation type="submission" date="2019-11" db="EMBL/GenBank/DDBJ databases">
        <authorList>
            <person name="Feng L."/>
        </authorList>
    </citation>
    <scope>NUCLEOTIDE SEQUENCE</scope>
    <source>
        <strain evidence="2">PclaraLFYP37</strain>
    </source>
</reference>
<organism evidence="2">
    <name type="scientific">Paraprevotella clara</name>
    <dbReference type="NCBI Taxonomy" id="454154"/>
    <lineage>
        <taxon>Bacteria</taxon>
        <taxon>Pseudomonadati</taxon>
        <taxon>Bacteroidota</taxon>
        <taxon>Bacteroidia</taxon>
        <taxon>Bacteroidales</taxon>
        <taxon>Prevotellaceae</taxon>
        <taxon>Paraprevotella</taxon>
    </lineage>
</organism>
<dbReference type="RefSeq" id="WP_412441988.1">
    <property type="nucleotide sequence ID" value="NZ_JBKSWU010000003.1"/>
</dbReference>
<evidence type="ECO:0000259" key="1">
    <source>
        <dbReference type="Pfam" id="PF13701"/>
    </source>
</evidence>
<dbReference type="Pfam" id="PF13701">
    <property type="entry name" value="DDE_Tnp_1_4"/>
    <property type="match status" value="1"/>
</dbReference>
<proteinExistence type="predicted"/>
<gene>
    <name evidence="2" type="ORF">PCLFYP37_02472</name>
</gene>
<name>A0A6N3DZM7_9BACT</name>